<evidence type="ECO:0000313" key="3">
    <source>
        <dbReference type="Proteomes" id="UP000580839"/>
    </source>
</evidence>
<dbReference type="GO" id="GO:0006950">
    <property type="term" value="P:response to stress"/>
    <property type="evidence" value="ECO:0007669"/>
    <property type="project" value="UniProtKB-ARBA"/>
</dbReference>
<dbReference type="GO" id="GO:0045454">
    <property type="term" value="P:cell redox homeostasis"/>
    <property type="evidence" value="ECO:0007669"/>
    <property type="project" value="TreeGrafter"/>
</dbReference>
<dbReference type="InterPro" id="IPR011990">
    <property type="entry name" value="TPR-like_helical_dom_sf"/>
</dbReference>
<dbReference type="Pfam" id="PF13899">
    <property type="entry name" value="Thioredoxin_7"/>
    <property type="match status" value="1"/>
</dbReference>
<sequence length="471" mass="50963">MPARFSSPLPSWIALTLAAGLAISIAAPRGFAAPLATTKAAPRPTSVPKHGALAAAVPFIDDDLARALSLAKQRKAPVFVEAWAPWCHTCRSMRAYVFTDPTLARHAERFVWLSVDAENSVNAEVRKRYPLPALPSYYVIDPNTEKVTMRMVGSMTVTQLHHFLDQAIVSWTQHGEASPADRALARADSLYGEGQDSLAAEAYRGAIALAPANWPSYSRAIDALLFALSNTNQNQAVVDVAGVAWTRLEGQSTSANVAAYGLSSAVALPDSNPEKQRSVAHFERAVRSILADSKLDLAGDDRSGVYISLLDALQERGDSTAAHQVAIEWSAFLDGAAAKAKTPDARAVFDSHRLSAYLELGTPEKAVPMLEASERDLPQDYNPPARLATALRAMKRYDTALAASDRAMALAYGPRRFLLWRTRIGILTDRGDPADTRSALAQAISEAESMPESQRSTRTIDGFKKQLAELK</sequence>
<evidence type="ECO:0000259" key="1">
    <source>
        <dbReference type="PROSITE" id="PS51352"/>
    </source>
</evidence>
<dbReference type="SUPFAM" id="SSF48452">
    <property type="entry name" value="TPR-like"/>
    <property type="match status" value="1"/>
</dbReference>
<accession>A0A849SDN0</accession>
<name>A0A849SDN0_UNCEI</name>
<dbReference type="PANTHER" id="PTHR32234:SF0">
    <property type="entry name" value="THIOL:DISULFIDE INTERCHANGE PROTEIN DSBD"/>
    <property type="match status" value="1"/>
</dbReference>
<proteinExistence type="predicted"/>
<evidence type="ECO:0000313" key="2">
    <source>
        <dbReference type="EMBL" id="NOT33482.1"/>
    </source>
</evidence>
<organism evidence="2 3">
    <name type="scientific">Eiseniibacteriota bacterium</name>
    <dbReference type="NCBI Taxonomy" id="2212470"/>
    <lineage>
        <taxon>Bacteria</taxon>
        <taxon>Candidatus Eiseniibacteriota</taxon>
    </lineage>
</organism>
<dbReference type="PROSITE" id="PS51352">
    <property type="entry name" value="THIOREDOXIN_2"/>
    <property type="match status" value="1"/>
</dbReference>
<dbReference type="InterPro" id="IPR036249">
    <property type="entry name" value="Thioredoxin-like_sf"/>
</dbReference>
<dbReference type="SUPFAM" id="SSF52833">
    <property type="entry name" value="Thioredoxin-like"/>
    <property type="match status" value="1"/>
</dbReference>
<gene>
    <name evidence="2" type="ORF">HOP12_04845</name>
</gene>
<feature type="domain" description="Thioredoxin" evidence="1">
    <location>
        <begin position="35"/>
        <end position="169"/>
    </location>
</feature>
<comment type="caution">
    <text evidence="2">The sequence shown here is derived from an EMBL/GenBank/DDBJ whole genome shotgun (WGS) entry which is preliminary data.</text>
</comment>
<dbReference type="EMBL" id="JABFRW010000052">
    <property type="protein sequence ID" value="NOT33482.1"/>
    <property type="molecule type" value="Genomic_DNA"/>
</dbReference>
<dbReference type="PANTHER" id="PTHR32234">
    <property type="entry name" value="THIOL:DISULFIDE INTERCHANGE PROTEIN DSBD"/>
    <property type="match status" value="1"/>
</dbReference>
<protein>
    <submittedName>
        <fullName evidence="2">DUF255 domain-containing protein</fullName>
    </submittedName>
</protein>
<dbReference type="GO" id="GO:0015035">
    <property type="term" value="F:protein-disulfide reductase activity"/>
    <property type="evidence" value="ECO:0007669"/>
    <property type="project" value="TreeGrafter"/>
</dbReference>
<dbReference type="InterPro" id="IPR013766">
    <property type="entry name" value="Thioredoxin_domain"/>
</dbReference>
<reference evidence="2 3" key="1">
    <citation type="submission" date="2020-04" db="EMBL/GenBank/DDBJ databases">
        <title>Metagenomic profiling of ammonia- and methane-oxidizing microorganisms in a Dutch drinking water treatment plant.</title>
        <authorList>
            <person name="Poghosyan L."/>
            <person name="Leucker S."/>
        </authorList>
    </citation>
    <scope>NUCLEOTIDE SEQUENCE [LARGE SCALE GENOMIC DNA]</scope>
    <source>
        <strain evidence="2">S-RSF-IL-03</strain>
    </source>
</reference>
<dbReference type="AlphaFoldDB" id="A0A849SDN0"/>
<dbReference type="Gene3D" id="1.25.40.10">
    <property type="entry name" value="Tetratricopeptide repeat domain"/>
    <property type="match status" value="1"/>
</dbReference>
<dbReference type="Proteomes" id="UP000580839">
    <property type="component" value="Unassembled WGS sequence"/>
</dbReference>
<dbReference type="Gene3D" id="3.40.30.10">
    <property type="entry name" value="Glutaredoxin"/>
    <property type="match status" value="1"/>
</dbReference>